<organism evidence="1 2">
    <name type="scientific">Haloterrigena gelatinilytica</name>
    <dbReference type="NCBI Taxonomy" id="2741724"/>
    <lineage>
        <taxon>Archaea</taxon>
        <taxon>Methanobacteriati</taxon>
        <taxon>Methanobacteriota</taxon>
        <taxon>Stenosarchaea group</taxon>
        <taxon>Halobacteria</taxon>
        <taxon>Halobacteriales</taxon>
        <taxon>Natrialbaceae</taxon>
        <taxon>Haloterrigena</taxon>
    </lineage>
</organism>
<evidence type="ECO:0000313" key="2">
    <source>
        <dbReference type="Proteomes" id="UP000728647"/>
    </source>
</evidence>
<name>A0A8J8GLC8_9EURY</name>
<comment type="caution">
    <text evidence="1">The sequence shown here is derived from an EMBL/GenBank/DDBJ whole genome shotgun (WGS) entry which is preliminary data.</text>
</comment>
<dbReference type="EMBL" id="JABURA010000001">
    <property type="protein sequence ID" value="NUB91305.1"/>
    <property type="molecule type" value="Genomic_DNA"/>
</dbReference>
<evidence type="ECO:0000313" key="1">
    <source>
        <dbReference type="EMBL" id="NUB91305.1"/>
    </source>
</evidence>
<dbReference type="AlphaFoldDB" id="A0A8J8GLC8"/>
<gene>
    <name evidence="1" type="ORF">HT576_09770</name>
</gene>
<dbReference type="OrthoDB" id="261339at2157"/>
<sequence>MTDPNTPTIHLSTDGCPHDDEACETAFERQLAQILRSAVACDVALEGGWGATVPSDGQEYAIEIWKVDREGTR</sequence>
<dbReference type="RefSeq" id="WP_174701921.1">
    <property type="nucleotide sequence ID" value="NZ_JABURA010000001.1"/>
</dbReference>
<reference evidence="1" key="1">
    <citation type="submission" date="2020-06" db="EMBL/GenBank/DDBJ databases">
        <title>Haloterrigena sp. nov., an extremely halophilic archaeon isolated from a saline sediment.</title>
        <authorList>
            <person name="Liu B.-B."/>
        </authorList>
    </citation>
    <scope>NUCLEOTIDE SEQUENCE</scope>
    <source>
        <strain evidence="1">SYSU A121-1</strain>
    </source>
</reference>
<accession>A0A8J8GLC8</accession>
<protein>
    <submittedName>
        <fullName evidence="1">Uncharacterized protein</fullName>
    </submittedName>
</protein>
<dbReference type="Proteomes" id="UP000728647">
    <property type="component" value="Unassembled WGS sequence"/>
</dbReference>
<proteinExistence type="predicted"/>